<reference evidence="1 2" key="1">
    <citation type="journal article" date="2015" name="Genome Announc.">
        <title>Expanding the biotechnology potential of lactobacilli through comparative genomics of 213 strains and associated genera.</title>
        <authorList>
            <person name="Sun Z."/>
            <person name="Harris H.M."/>
            <person name="McCann A."/>
            <person name="Guo C."/>
            <person name="Argimon S."/>
            <person name="Zhang W."/>
            <person name="Yang X."/>
            <person name="Jeffery I.B."/>
            <person name="Cooney J.C."/>
            <person name="Kagawa T.F."/>
            <person name="Liu W."/>
            <person name="Song Y."/>
            <person name="Salvetti E."/>
            <person name="Wrobel A."/>
            <person name="Rasinkangas P."/>
            <person name="Parkhill J."/>
            <person name="Rea M.C."/>
            <person name="O'Sullivan O."/>
            <person name="Ritari J."/>
            <person name="Douillard F.P."/>
            <person name="Paul Ross R."/>
            <person name="Yang R."/>
            <person name="Briner A.E."/>
            <person name="Felis G.E."/>
            <person name="de Vos W.M."/>
            <person name="Barrangou R."/>
            <person name="Klaenhammer T.R."/>
            <person name="Caufield P.W."/>
            <person name="Cui Y."/>
            <person name="Zhang H."/>
            <person name="O'Toole P.W."/>
        </authorList>
    </citation>
    <scope>NUCLEOTIDE SEQUENCE [LARGE SCALE GENOMIC DNA]</scope>
    <source>
        <strain evidence="1 2">DSM 20410</strain>
    </source>
</reference>
<proteinExistence type="predicted"/>
<protein>
    <submittedName>
        <fullName evidence="1">Uncharacterized protein</fullName>
    </submittedName>
</protein>
<sequence length="72" mass="8156">MSKQKINMPNEKKQDQTVPTEDQIDKYEAHLLEEATDTEPVKPYPTWVKVIVIIMVLIIVLGLLAAAAYAFL</sequence>
<dbReference type="PATRIC" id="fig|1629.5.peg.818"/>
<name>A0A0R2H929_WEIVI</name>
<dbReference type="EMBL" id="JQBM01000002">
    <property type="protein sequence ID" value="KRN46535.1"/>
    <property type="molecule type" value="Genomic_DNA"/>
</dbReference>
<dbReference type="AlphaFoldDB" id="A0A0R2H929"/>
<accession>A0A0R2H929</accession>
<dbReference type="RefSeq" id="WP_057745434.1">
    <property type="nucleotide sequence ID" value="NZ_BJLU01000002.1"/>
</dbReference>
<dbReference type="Proteomes" id="UP000051992">
    <property type="component" value="Unassembled WGS sequence"/>
</dbReference>
<gene>
    <name evidence="1" type="ORF">IV50_GL000812</name>
</gene>
<evidence type="ECO:0000313" key="1">
    <source>
        <dbReference type="EMBL" id="KRN46535.1"/>
    </source>
</evidence>
<comment type="caution">
    <text evidence="1">The sequence shown here is derived from an EMBL/GenBank/DDBJ whole genome shotgun (WGS) entry which is preliminary data.</text>
</comment>
<dbReference type="OrthoDB" id="9922473at2"/>
<keyword evidence="2" id="KW-1185">Reference proteome</keyword>
<organism evidence="1 2">
    <name type="scientific">Weissella viridescens</name>
    <name type="common">Lactobacillus viridescens</name>
    <dbReference type="NCBI Taxonomy" id="1629"/>
    <lineage>
        <taxon>Bacteria</taxon>
        <taxon>Bacillati</taxon>
        <taxon>Bacillota</taxon>
        <taxon>Bacilli</taxon>
        <taxon>Lactobacillales</taxon>
        <taxon>Lactobacillaceae</taxon>
        <taxon>Weissella</taxon>
    </lineage>
</organism>
<evidence type="ECO:0000313" key="2">
    <source>
        <dbReference type="Proteomes" id="UP000051992"/>
    </source>
</evidence>